<feature type="compositionally biased region" description="Basic and acidic residues" evidence="1">
    <location>
        <begin position="1"/>
        <end position="14"/>
    </location>
</feature>
<feature type="region of interest" description="Disordered" evidence="1">
    <location>
        <begin position="115"/>
        <end position="165"/>
    </location>
</feature>
<keyword evidence="3" id="KW-1185">Reference proteome</keyword>
<evidence type="ECO:0000256" key="1">
    <source>
        <dbReference type="SAM" id="MobiDB-lite"/>
    </source>
</evidence>
<name>A0AA39CNQ9_9EURO</name>
<evidence type="ECO:0000313" key="3">
    <source>
        <dbReference type="Proteomes" id="UP001172673"/>
    </source>
</evidence>
<sequence length="165" mass="19053">MNRLMTKLDIESPKKTQRHSQPQQTCKFFADDVLAIKDTRTADVDRMDFETPRKERPRRAFRDEGLEASRWRHKPDVDKQEIKRAKKEHKFCAGADEDKMDVDGQKTLRPGKSHVLAIPSKPRPDVHKMDLDSSQEQGRTKSFAGAGAEASKWAMPKPQHIRFDD</sequence>
<feature type="compositionally biased region" description="Basic and acidic residues" evidence="1">
    <location>
        <begin position="122"/>
        <end position="131"/>
    </location>
</feature>
<reference evidence="2" key="1">
    <citation type="submission" date="2022-10" db="EMBL/GenBank/DDBJ databases">
        <title>Culturing micro-colonial fungi from biological soil crusts in the Mojave desert and describing Neophaeococcomyces mojavensis, and introducing the new genera and species Taxawa tesnikishii.</title>
        <authorList>
            <person name="Kurbessoian T."/>
            <person name="Stajich J.E."/>
        </authorList>
    </citation>
    <scope>NUCLEOTIDE SEQUENCE</scope>
    <source>
        <strain evidence="2">TK_41</strain>
    </source>
</reference>
<accession>A0AA39CNQ9</accession>
<comment type="caution">
    <text evidence="2">The sequence shown here is derived from an EMBL/GenBank/DDBJ whole genome shotgun (WGS) entry which is preliminary data.</text>
</comment>
<gene>
    <name evidence="2" type="ORF">H2200_002617</name>
</gene>
<organism evidence="2 3">
    <name type="scientific">Cladophialophora chaetospira</name>
    <dbReference type="NCBI Taxonomy" id="386627"/>
    <lineage>
        <taxon>Eukaryota</taxon>
        <taxon>Fungi</taxon>
        <taxon>Dikarya</taxon>
        <taxon>Ascomycota</taxon>
        <taxon>Pezizomycotina</taxon>
        <taxon>Eurotiomycetes</taxon>
        <taxon>Chaetothyriomycetidae</taxon>
        <taxon>Chaetothyriales</taxon>
        <taxon>Herpotrichiellaceae</taxon>
        <taxon>Cladophialophora</taxon>
    </lineage>
</organism>
<feature type="region of interest" description="Disordered" evidence="1">
    <location>
        <begin position="1"/>
        <end position="24"/>
    </location>
</feature>
<protein>
    <submittedName>
        <fullName evidence="2">Uncharacterized protein</fullName>
    </submittedName>
</protein>
<evidence type="ECO:0000313" key="2">
    <source>
        <dbReference type="EMBL" id="KAJ9614480.1"/>
    </source>
</evidence>
<proteinExistence type="predicted"/>
<dbReference type="AlphaFoldDB" id="A0AA39CNQ9"/>
<dbReference type="EMBL" id="JAPDRK010000003">
    <property type="protein sequence ID" value="KAJ9614480.1"/>
    <property type="molecule type" value="Genomic_DNA"/>
</dbReference>
<dbReference type="Proteomes" id="UP001172673">
    <property type="component" value="Unassembled WGS sequence"/>
</dbReference>